<evidence type="ECO:0000313" key="2">
    <source>
        <dbReference type="EMBL" id="GFO02346.1"/>
    </source>
</evidence>
<keyword evidence="3" id="KW-1185">Reference proteome</keyword>
<proteinExistence type="predicted"/>
<evidence type="ECO:0000256" key="1">
    <source>
        <dbReference type="SAM" id="MobiDB-lite"/>
    </source>
</evidence>
<gene>
    <name evidence="2" type="ORF">PoB_002885100</name>
</gene>
<protein>
    <recommendedName>
        <fullName evidence="4">Serine-threonine/tyrosine-protein kinase catalytic domain-containing protein</fullName>
    </recommendedName>
</protein>
<comment type="caution">
    <text evidence="2">The sequence shown here is derived from an EMBL/GenBank/DDBJ whole genome shotgun (WGS) entry which is preliminary data.</text>
</comment>
<accession>A0AAV4A2F1</accession>
<reference evidence="2 3" key="1">
    <citation type="journal article" date="2021" name="Elife">
        <title>Chloroplast acquisition without the gene transfer in kleptoplastic sea slugs, Plakobranchus ocellatus.</title>
        <authorList>
            <person name="Maeda T."/>
            <person name="Takahashi S."/>
            <person name="Yoshida T."/>
            <person name="Shimamura S."/>
            <person name="Takaki Y."/>
            <person name="Nagai Y."/>
            <person name="Toyoda A."/>
            <person name="Suzuki Y."/>
            <person name="Arimoto A."/>
            <person name="Ishii H."/>
            <person name="Satoh N."/>
            <person name="Nishiyama T."/>
            <person name="Hasebe M."/>
            <person name="Maruyama T."/>
            <person name="Minagawa J."/>
            <person name="Obokata J."/>
            <person name="Shigenobu S."/>
        </authorList>
    </citation>
    <scope>NUCLEOTIDE SEQUENCE [LARGE SCALE GENOMIC DNA]</scope>
</reference>
<name>A0AAV4A2F1_9GAST</name>
<feature type="region of interest" description="Disordered" evidence="1">
    <location>
        <begin position="164"/>
        <end position="201"/>
    </location>
</feature>
<dbReference type="Proteomes" id="UP000735302">
    <property type="component" value="Unassembled WGS sequence"/>
</dbReference>
<evidence type="ECO:0000313" key="3">
    <source>
        <dbReference type="Proteomes" id="UP000735302"/>
    </source>
</evidence>
<evidence type="ECO:0008006" key="4">
    <source>
        <dbReference type="Google" id="ProtNLM"/>
    </source>
</evidence>
<dbReference type="AlphaFoldDB" id="A0AAV4A2F1"/>
<organism evidence="2 3">
    <name type="scientific">Plakobranchus ocellatus</name>
    <dbReference type="NCBI Taxonomy" id="259542"/>
    <lineage>
        <taxon>Eukaryota</taxon>
        <taxon>Metazoa</taxon>
        <taxon>Spiralia</taxon>
        <taxon>Lophotrochozoa</taxon>
        <taxon>Mollusca</taxon>
        <taxon>Gastropoda</taxon>
        <taxon>Heterobranchia</taxon>
        <taxon>Euthyneura</taxon>
        <taxon>Panpulmonata</taxon>
        <taxon>Sacoglossa</taxon>
        <taxon>Placobranchoidea</taxon>
        <taxon>Plakobranchidae</taxon>
        <taxon>Plakobranchus</taxon>
    </lineage>
</organism>
<sequence length="201" mass="22437">MQKCWKSEPEQRPTFSTLVSTLDNILQQNIVSVYLDLAGENYLSPGSDFGLESNKVTSPATFPAAQLPVTADDNQQNKPYNNLDGKVNQYKNLQSPDSNISSSLDLERDSLLEEKSKLIEESSCDEEVDKSQLEVEKDVPEESCLLLTPSQDKEMKDQEKIIGLGNSALTPHRYAKDPTASLHKTEGNPSRPRVHENPIYV</sequence>
<dbReference type="EMBL" id="BLXT01003580">
    <property type="protein sequence ID" value="GFO02346.1"/>
    <property type="molecule type" value="Genomic_DNA"/>
</dbReference>